<reference evidence="4" key="1">
    <citation type="journal article" date="2019" name="Int. J. Syst. Evol. Microbiol.">
        <title>The Global Catalogue of Microorganisms (GCM) 10K type strain sequencing project: providing services to taxonomists for standard genome sequencing and annotation.</title>
        <authorList>
            <consortium name="The Broad Institute Genomics Platform"/>
            <consortium name="The Broad Institute Genome Sequencing Center for Infectious Disease"/>
            <person name="Wu L."/>
            <person name="Ma J."/>
        </authorList>
    </citation>
    <scope>NUCLEOTIDE SEQUENCE [LARGE SCALE GENOMIC DNA]</scope>
    <source>
        <strain evidence="4">CGMCC 1.12942</strain>
    </source>
</reference>
<keyword evidence="2" id="KW-1133">Transmembrane helix</keyword>
<dbReference type="RefSeq" id="WP_379863859.1">
    <property type="nucleotide sequence ID" value="NZ_JBHTBW010000015.1"/>
</dbReference>
<feature type="transmembrane region" description="Helical" evidence="2">
    <location>
        <begin position="66"/>
        <end position="93"/>
    </location>
</feature>
<feature type="region of interest" description="Disordered" evidence="1">
    <location>
        <begin position="1"/>
        <end position="57"/>
    </location>
</feature>
<evidence type="ECO:0000256" key="2">
    <source>
        <dbReference type="SAM" id="Phobius"/>
    </source>
</evidence>
<dbReference type="PANTHER" id="PTHR40040:SF1">
    <property type="entry name" value="MEMBRANE PROTEIN"/>
    <property type="match status" value="1"/>
</dbReference>
<name>A0ABW2RHT2_9BACL</name>
<dbReference type="PANTHER" id="PTHR40040">
    <property type="entry name" value="SMALL HYDROPHOBIC PROTEIN-RELATED"/>
    <property type="match status" value="1"/>
</dbReference>
<organism evidence="3 4">
    <name type="scientific">Laceyella putida</name>
    <dbReference type="NCBI Taxonomy" id="110101"/>
    <lineage>
        <taxon>Bacteria</taxon>
        <taxon>Bacillati</taxon>
        <taxon>Bacillota</taxon>
        <taxon>Bacilli</taxon>
        <taxon>Bacillales</taxon>
        <taxon>Thermoactinomycetaceae</taxon>
        <taxon>Laceyella</taxon>
    </lineage>
</organism>
<evidence type="ECO:0000313" key="3">
    <source>
        <dbReference type="EMBL" id="MFC7440577.1"/>
    </source>
</evidence>
<keyword evidence="4" id="KW-1185">Reference proteome</keyword>
<proteinExistence type="predicted"/>
<comment type="caution">
    <text evidence="3">The sequence shown here is derived from an EMBL/GenBank/DDBJ whole genome shotgun (WGS) entry which is preliminary data.</text>
</comment>
<protein>
    <recommendedName>
        <fullName evidence="5">DUF4190 domain-containing protein</fullName>
    </recommendedName>
</protein>
<keyword evidence="2" id="KW-0812">Transmembrane</keyword>
<evidence type="ECO:0000256" key="1">
    <source>
        <dbReference type="SAM" id="MobiDB-lite"/>
    </source>
</evidence>
<keyword evidence="2" id="KW-0472">Membrane</keyword>
<feature type="compositionally biased region" description="Basic and acidic residues" evidence="1">
    <location>
        <begin position="1"/>
        <end position="18"/>
    </location>
</feature>
<sequence length="124" mass="13429">MPDKPKQKIDEENKAHDNDFDEEVAAEFSPTPAGVPIRTTDKGLKDEKDRDRADVENKGNGLGITALILAVLSFFMLPFLLAPAGIIIGAVAARRGSGWGIWAVVVGIIAVIVSLFILPFRLIF</sequence>
<dbReference type="Proteomes" id="UP001596500">
    <property type="component" value="Unassembled WGS sequence"/>
</dbReference>
<feature type="compositionally biased region" description="Basic and acidic residues" evidence="1">
    <location>
        <begin position="39"/>
        <end position="57"/>
    </location>
</feature>
<dbReference type="InterPro" id="IPR055338">
    <property type="entry name" value="YqfX-like"/>
</dbReference>
<evidence type="ECO:0008006" key="5">
    <source>
        <dbReference type="Google" id="ProtNLM"/>
    </source>
</evidence>
<feature type="transmembrane region" description="Helical" evidence="2">
    <location>
        <begin position="99"/>
        <end position="120"/>
    </location>
</feature>
<dbReference type="EMBL" id="JBHTBW010000015">
    <property type="protein sequence ID" value="MFC7440577.1"/>
    <property type="molecule type" value="Genomic_DNA"/>
</dbReference>
<evidence type="ECO:0000313" key="4">
    <source>
        <dbReference type="Proteomes" id="UP001596500"/>
    </source>
</evidence>
<accession>A0ABW2RHT2</accession>
<gene>
    <name evidence="3" type="ORF">ACFQNG_05385</name>
</gene>